<keyword evidence="2 7" id="KW-0812">Transmembrane</keyword>
<dbReference type="EC" id="3.4.21.89" evidence="5"/>
<organism evidence="9 10">
    <name type="scientific">Faecalicatena contorta</name>
    <dbReference type="NCBI Taxonomy" id="39482"/>
    <lineage>
        <taxon>Bacteria</taxon>
        <taxon>Bacillati</taxon>
        <taxon>Bacillota</taxon>
        <taxon>Clostridia</taxon>
        <taxon>Lachnospirales</taxon>
        <taxon>Lachnospiraceae</taxon>
        <taxon>Faecalicatena</taxon>
    </lineage>
</organism>
<dbReference type="GO" id="GO:0006465">
    <property type="term" value="P:signal peptide processing"/>
    <property type="evidence" value="ECO:0007669"/>
    <property type="project" value="UniProtKB-UniRule"/>
</dbReference>
<evidence type="ECO:0000256" key="6">
    <source>
        <dbReference type="SAM" id="MobiDB-lite"/>
    </source>
</evidence>
<dbReference type="InterPro" id="IPR036286">
    <property type="entry name" value="LexA/Signal_pep-like_sf"/>
</dbReference>
<keyword evidence="9" id="KW-0378">Hydrolase</keyword>
<dbReference type="GO" id="GO:0016020">
    <property type="term" value="C:membrane"/>
    <property type="evidence" value="ECO:0007669"/>
    <property type="project" value="UniProtKB-SubCell"/>
</dbReference>
<dbReference type="Gene3D" id="2.10.109.10">
    <property type="entry name" value="Umud Fragment, subunit A"/>
    <property type="match status" value="1"/>
</dbReference>
<reference evidence="9 10" key="1">
    <citation type="submission" date="2015-09" db="EMBL/GenBank/DDBJ databases">
        <authorList>
            <consortium name="Pathogen Informatics"/>
        </authorList>
    </citation>
    <scope>NUCLEOTIDE SEQUENCE [LARGE SCALE GENOMIC DNA]</scope>
    <source>
        <strain evidence="9 10">2789STDY5834876</strain>
    </source>
</reference>
<feature type="compositionally biased region" description="Basic and acidic residues" evidence="6">
    <location>
        <begin position="170"/>
        <end position="197"/>
    </location>
</feature>
<gene>
    <name evidence="9" type="primary">sipW_1</name>
    <name evidence="9" type="ORF">ERS852491_01285</name>
</gene>
<feature type="transmembrane region" description="Helical" evidence="7">
    <location>
        <begin position="137"/>
        <end position="159"/>
    </location>
</feature>
<dbReference type="Proteomes" id="UP000095544">
    <property type="component" value="Unassembled WGS sequence"/>
</dbReference>
<accession>A0A174CFA5</accession>
<dbReference type="InterPro" id="IPR019533">
    <property type="entry name" value="Peptidase_S26"/>
</dbReference>
<dbReference type="InterPro" id="IPR001733">
    <property type="entry name" value="Peptidase_S26B"/>
</dbReference>
<keyword evidence="4 7" id="KW-0472">Membrane</keyword>
<dbReference type="AlphaFoldDB" id="A0A174CFA5"/>
<evidence type="ECO:0000313" key="10">
    <source>
        <dbReference type="Proteomes" id="UP000095544"/>
    </source>
</evidence>
<protein>
    <recommendedName>
        <fullName evidence="5">Signal peptidase I</fullName>
        <ecNumber evidence="5">3.4.21.89</ecNumber>
    </recommendedName>
</protein>
<evidence type="ECO:0000256" key="4">
    <source>
        <dbReference type="ARBA" id="ARBA00023136"/>
    </source>
</evidence>
<dbReference type="STRING" id="39482.ERS852491_01285"/>
<evidence type="ECO:0000259" key="8">
    <source>
        <dbReference type="Pfam" id="PF10502"/>
    </source>
</evidence>
<sequence>MKKILKILPNVLLIILVAYIVLMKICPEKINKFLGYQTFVILTDSMEPVIPTGSAVLVKNLKDDEEPKKGDIVSFRVDRLGEDAVFTHYYRGTETEEDGSIRYLTQGATAERPDDYITHRQDIIGTYVFHILYVGRIVLFLKSPFALIELGIIMIIMIIHQLLWDKFDKEEQEEQAEKEKQETEQKPENQKTLEGTETKNNICTS</sequence>
<feature type="domain" description="Peptidase S26" evidence="8">
    <location>
        <begin position="32"/>
        <end position="79"/>
    </location>
</feature>
<keyword evidence="3 7" id="KW-1133">Transmembrane helix</keyword>
<evidence type="ECO:0000256" key="7">
    <source>
        <dbReference type="SAM" id="Phobius"/>
    </source>
</evidence>
<feature type="region of interest" description="Disordered" evidence="6">
    <location>
        <begin position="170"/>
        <end position="205"/>
    </location>
</feature>
<dbReference type="CDD" id="cd06462">
    <property type="entry name" value="Peptidase_S24_S26"/>
    <property type="match status" value="1"/>
</dbReference>
<dbReference type="Pfam" id="PF10502">
    <property type="entry name" value="Peptidase_S26"/>
    <property type="match status" value="1"/>
</dbReference>
<dbReference type="NCBIfam" id="TIGR02228">
    <property type="entry name" value="sigpep_I_arch"/>
    <property type="match status" value="1"/>
</dbReference>
<dbReference type="OrthoDB" id="385000at2"/>
<dbReference type="RefSeq" id="WP_055152034.1">
    <property type="nucleotide sequence ID" value="NZ_CYZU01000009.1"/>
</dbReference>
<evidence type="ECO:0000313" key="9">
    <source>
        <dbReference type="EMBL" id="CUO10405.1"/>
    </source>
</evidence>
<comment type="subcellular location">
    <subcellularLocation>
        <location evidence="1">Membrane</location>
    </subcellularLocation>
</comment>
<dbReference type="GO" id="GO:0004252">
    <property type="term" value="F:serine-type endopeptidase activity"/>
    <property type="evidence" value="ECO:0007669"/>
    <property type="project" value="UniProtKB-UniRule"/>
</dbReference>
<feature type="transmembrane region" description="Helical" evidence="7">
    <location>
        <begin position="7"/>
        <end position="25"/>
    </location>
</feature>
<evidence type="ECO:0000256" key="5">
    <source>
        <dbReference type="NCBIfam" id="TIGR02228"/>
    </source>
</evidence>
<dbReference type="SUPFAM" id="SSF51306">
    <property type="entry name" value="LexA/Signal peptidase"/>
    <property type="match status" value="1"/>
</dbReference>
<evidence type="ECO:0000256" key="1">
    <source>
        <dbReference type="ARBA" id="ARBA00004370"/>
    </source>
</evidence>
<evidence type="ECO:0000256" key="2">
    <source>
        <dbReference type="ARBA" id="ARBA00022692"/>
    </source>
</evidence>
<proteinExistence type="predicted"/>
<dbReference type="EMBL" id="CYZU01000009">
    <property type="protein sequence ID" value="CUO10405.1"/>
    <property type="molecule type" value="Genomic_DNA"/>
</dbReference>
<name>A0A174CFA5_9FIRM</name>
<evidence type="ECO:0000256" key="3">
    <source>
        <dbReference type="ARBA" id="ARBA00022989"/>
    </source>
</evidence>
<dbReference type="GO" id="GO:0009003">
    <property type="term" value="F:signal peptidase activity"/>
    <property type="evidence" value="ECO:0007669"/>
    <property type="project" value="UniProtKB-EC"/>
</dbReference>